<dbReference type="Proteomes" id="UP000185753">
    <property type="component" value="Unassembled WGS sequence"/>
</dbReference>
<dbReference type="InterPro" id="IPR009094">
    <property type="entry name" value="DiS-bond_isomerase_DsbC/G_N_sf"/>
</dbReference>
<dbReference type="RefSeq" id="WP_067762839.1">
    <property type="nucleotide sequence ID" value="NZ_JBLZYA010000025.1"/>
</dbReference>
<feature type="chain" id="PRO_5009999717" description="Thiol:disulfide interchange protein" evidence="7">
    <location>
        <begin position="21"/>
        <end position="233"/>
    </location>
</feature>
<dbReference type="PANTHER" id="PTHR35272">
    <property type="entry name" value="THIOL:DISULFIDE INTERCHANGE PROTEIN DSBC-RELATED"/>
    <property type="match status" value="1"/>
</dbReference>
<name>A0A1A7RAJ4_9GAMM</name>
<keyword evidence="3 7" id="KW-0732">Signal</keyword>
<dbReference type="Gene3D" id="3.40.30.10">
    <property type="entry name" value="Glutaredoxin"/>
    <property type="match status" value="1"/>
</dbReference>
<evidence type="ECO:0000313" key="10">
    <source>
        <dbReference type="EMBL" id="OBX29280.1"/>
    </source>
</evidence>
<sequence length="233" mass="25715">MIKQLCALMVLATATSLTFADVNAVQKQLQQKHPSLKIENIQTTEMPGVYSGFVEDQVIYVSENADYIIAGSMIRLKDQKNLTKQLMMNQQKTDWNKLPFQDAIKSVRGNGKRQIAIFSDPNCPYCKRLELELAKLNDITIYTFVTALKPQSITPSKQVFCEASPELAWNNLIVKGIQPKSSKSCANPIERNLKLAKSLKLGGTPGIVFANGAIVTGASPAAELEEMLKEAQP</sequence>
<dbReference type="InterPro" id="IPR051470">
    <property type="entry name" value="Thiol:disulfide_interchange"/>
</dbReference>
<evidence type="ECO:0000256" key="2">
    <source>
        <dbReference type="ARBA" id="ARBA00009813"/>
    </source>
</evidence>
<keyword evidence="4 7" id="KW-0574">Periplasm</keyword>
<dbReference type="Pfam" id="PF13098">
    <property type="entry name" value="Thioredoxin_2"/>
    <property type="match status" value="1"/>
</dbReference>
<dbReference type="InterPro" id="IPR018950">
    <property type="entry name" value="DiS-bond_isomerase_DsbC/G_N"/>
</dbReference>
<keyword evidence="5" id="KW-1015">Disulfide bond</keyword>
<evidence type="ECO:0000259" key="8">
    <source>
        <dbReference type="Pfam" id="PF10411"/>
    </source>
</evidence>
<dbReference type="STRING" id="1443941.A9J31_14450"/>
<dbReference type="EMBL" id="LZDS01000011">
    <property type="protein sequence ID" value="OBX29280.1"/>
    <property type="molecule type" value="Genomic_DNA"/>
</dbReference>
<dbReference type="InterPro" id="IPR033954">
    <property type="entry name" value="DiS-bond_Isoase_DsbC/G"/>
</dbReference>
<dbReference type="Pfam" id="PF10411">
    <property type="entry name" value="DsbC_N"/>
    <property type="match status" value="1"/>
</dbReference>
<keyword evidence="6 7" id="KW-0676">Redox-active center</keyword>
<evidence type="ECO:0000256" key="6">
    <source>
        <dbReference type="ARBA" id="ARBA00023284"/>
    </source>
</evidence>
<dbReference type="SUPFAM" id="SSF52833">
    <property type="entry name" value="Thioredoxin-like"/>
    <property type="match status" value="1"/>
</dbReference>
<evidence type="ECO:0000256" key="1">
    <source>
        <dbReference type="ARBA" id="ARBA00004418"/>
    </source>
</evidence>
<comment type="function">
    <text evidence="7">Required for disulfide bond formation in some periplasmic proteins. Acts by transferring its disulfide bond to other proteins and is reduced in the process.</text>
</comment>
<evidence type="ECO:0000256" key="5">
    <source>
        <dbReference type="ARBA" id="ARBA00023157"/>
    </source>
</evidence>
<feature type="domain" description="Disulphide bond isomerase DsbC/G N-terminal" evidence="8">
    <location>
        <begin position="19"/>
        <end position="83"/>
    </location>
</feature>
<evidence type="ECO:0000313" key="11">
    <source>
        <dbReference type="Proteomes" id="UP000185753"/>
    </source>
</evidence>
<feature type="domain" description="Thioredoxin-like fold" evidence="9">
    <location>
        <begin position="108"/>
        <end position="228"/>
    </location>
</feature>
<dbReference type="CDD" id="cd03020">
    <property type="entry name" value="DsbA_DsbC_DsbG"/>
    <property type="match status" value="1"/>
</dbReference>
<dbReference type="InterPro" id="IPR036249">
    <property type="entry name" value="Thioredoxin-like_sf"/>
</dbReference>
<comment type="similarity">
    <text evidence="2 7">Belongs to the thioredoxin family. DsbC subfamily.</text>
</comment>
<comment type="caution">
    <text evidence="10">The sequence shown here is derived from an EMBL/GenBank/DDBJ whole genome shotgun (WGS) entry which is preliminary data.</text>
</comment>
<evidence type="ECO:0000256" key="4">
    <source>
        <dbReference type="ARBA" id="ARBA00022764"/>
    </source>
</evidence>
<evidence type="ECO:0000256" key="3">
    <source>
        <dbReference type="ARBA" id="ARBA00022729"/>
    </source>
</evidence>
<evidence type="ECO:0000259" key="9">
    <source>
        <dbReference type="Pfam" id="PF13098"/>
    </source>
</evidence>
<dbReference type="SUPFAM" id="SSF54423">
    <property type="entry name" value="DsbC/DsbG N-terminal domain-like"/>
    <property type="match status" value="1"/>
</dbReference>
<dbReference type="InterPro" id="IPR012336">
    <property type="entry name" value="Thioredoxin-like_fold"/>
</dbReference>
<evidence type="ECO:0000256" key="7">
    <source>
        <dbReference type="RuleBase" id="RU364038"/>
    </source>
</evidence>
<proteinExistence type="inferred from homology"/>
<accession>A0A1A7RAJ4</accession>
<keyword evidence="11" id="KW-1185">Reference proteome</keyword>
<gene>
    <name evidence="10" type="ORF">A9J31_14450</name>
</gene>
<dbReference type="AlphaFoldDB" id="A0A1A7RAJ4"/>
<reference evidence="11" key="1">
    <citation type="submission" date="2016-06" db="EMBL/GenBank/DDBJ databases">
        <authorList>
            <person name="Radolfova-Krizova L."/>
            <person name="Nemec A."/>
        </authorList>
    </citation>
    <scope>NUCLEOTIDE SEQUENCE [LARGE SCALE GENOMIC DNA]</scope>
    <source>
        <strain evidence="11">ANC 4275</strain>
    </source>
</reference>
<comment type="subcellular location">
    <subcellularLocation>
        <location evidence="1 7">Periplasm</location>
    </subcellularLocation>
</comment>
<dbReference type="GO" id="GO:0042597">
    <property type="term" value="C:periplasmic space"/>
    <property type="evidence" value="ECO:0007669"/>
    <property type="project" value="UniProtKB-SubCell"/>
</dbReference>
<feature type="signal peptide" evidence="7">
    <location>
        <begin position="1"/>
        <end position="20"/>
    </location>
</feature>
<protein>
    <recommendedName>
        <fullName evidence="7">Thiol:disulfide interchange protein</fullName>
    </recommendedName>
</protein>
<organism evidence="10 11">
    <name type="scientific">Acinetobacter gandensis</name>
    <dbReference type="NCBI Taxonomy" id="1443941"/>
    <lineage>
        <taxon>Bacteria</taxon>
        <taxon>Pseudomonadati</taxon>
        <taxon>Pseudomonadota</taxon>
        <taxon>Gammaproteobacteria</taxon>
        <taxon>Moraxellales</taxon>
        <taxon>Moraxellaceae</taxon>
        <taxon>Acinetobacter</taxon>
    </lineage>
</organism>
<dbReference type="OrthoDB" id="5298214at2"/>
<dbReference type="PANTHER" id="PTHR35272:SF3">
    <property type="entry name" value="THIOL:DISULFIDE INTERCHANGE PROTEIN DSBC"/>
    <property type="match status" value="1"/>
</dbReference>
<dbReference type="Gene3D" id="3.10.450.70">
    <property type="entry name" value="Disulphide bond isomerase, DsbC/G, N-terminal"/>
    <property type="match status" value="1"/>
</dbReference>